<dbReference type="EMBL" id="SGPK01000140">
    <property type="protein sequence ID" value="THH07503.1"/>
    <property type="molecule type" value="Genomic_DNA"/>
</dbReference>
<evidence type="ECO:0000256" key="9">
    <source>
        <dbReference type="RuleBase" id="RU000617"/>
    </source>
</evidence>
<keyword evidence="7" id="KW-0539">Nucleus</keyword>
<dbReference type="InterPro" id="IPR012309">
    <property type="entry name" value="DNA_ligase_ATP-dep_C"/>
</dbReference>
<dbReference type="PROSITE" id="PS00697">
    <property type="entry name" value="DNA_LIGASE_A1"/>
    <property type="match status" value="1"/>
</dbReference>
<dbReference type="Pfam" id="PF04675">
    <property type="entry name" value="DNA_ligase_A_N"/>
    <property type="match status" value="1"/>
</dbReference>
<gene>
    <name evidence="13" type="ORF">EW145_g3341</name>
</gene>
<dbReference type="AlphaFoldDB" id="A0A4V3XCX4"/>
<keyword evidence="9" id="KW-0234">DNA repair</keyword>
<dbReference type="Gene3D" id="2.40.50.140">
    <property type="entry name" value="Nucleic acid-binding proteins"/>
    <property type="match status" value="2"/>
</dbReference>
<keyword evidence="5 9" id="KW-0547">Nucleotide-binding</keyword>
<dbReference type="InterPro" id="IPR012308">
    <property type="entry name" value="DNA_ligase_ATP-dep_N"/>
</dbReference>
<organism evidence="13 14">
    <name type="scientific">Phellinidium pouzarii</name>
    <dbReference type="NCBI Taxonomy" id="167371"/>
    <lineage>
        <taxon>Eukaryota</taxon>
        <taxon>Fungi</taxon>
        <taxon>Dikarya</taxon>
        <taxon>Basidiomycota</taxon>
        <taxon>Agaricomycotina</taxon>
        <taxon>Agaricomycetes</taxon>
        <taxon>Hymenochaetales</taxon>
        <taxon>Hymenochaetaceae</taxon>
        <taxon>Phellinidium</taxon>
    </lineage>
</organism>
<dbReference type="GO" id="GO:0003677">
    <property type="term" value="F:DNA binding"/>
    <property type="evidence" value="ECO:0007669"/>
    <property type="project" value="InterPro"/>
</dbReference>
<dbReference type="InterPro" id="IPR012310">
    <property type="entry name" value="DNA_ligase_ATP-dep_cent"/>
</dbReference>
<keyword evidence="4" id="KW-0235">DNA replication</keyword>
<dbReference type="SUPFAM" id="SSF50249">
    <property type="entry name" value="Nucleic acid-binding proteins"/>
    <property type="match status" value="1"/>
</dbReference>
<dbReference type="InterPro" id="IPR012349">
    <property type="entry name" value="Split_barrel_FMN-bd"/>
</dbReference>
<dbReference type="InterPro" id="IPR000977">
    <property type="entry name" value="DNA_ligase_ATP-dep"/>
</dbReference>
<keyword evidence="6 9" id="KW-0067">ATP-binding</keyword>
<dbReference type="Pfam" id="PF01068">
    <property type="entry name" value="DNA_ligase_A_M"/>
    <property type="match status" value="1"/>
</dbReference>
<dbReference type="Gene3D" id="1.10.3260.10">
    <property type="entry name" value="DNA ligase, ATP-dependent, N-terminal domain"/>
    <property type="match status" value="1"/>
</dbReference>
<dbReference type="GO" id="GO:0006281">
    <property type="term" value="P:DNA repair"/>
    <property type="evidence" value="ECO:0007669"/>
    <property type="project" value="UniProtKB-KW"/>
</dbReference>
<evidence type="ECO:0000256" key="6">
    <source>
        <dbReference type="ARBA" id="ARBA00022840"/>
    </source>
</evidence>
<dbReference type="GO" id="GO:0005634">
    <property type="term" value="C:nucleus"/>
    <property type="evidence" value="ECO:0007669"/>
    <property type="project" value="UniProtKB-SubCell"/>
</dbReference>
<dbReference type="Proteomes" id="UP000308199">
    <property type="component" value="Unassembled WGS sequence"/>
</dbReference>
<dbReference type="PROSITE" id="PS50160">
    <property type="entry name" value="DNA_LIGASE_A3"/>
    <property type="match status" value="1"/>
</dbReference>
<dbReference type="InterPro" id="IPR050191">
    <property type="entry name" value="ATP-dep_DNA_ligase"/>
</dbReference>
<dbReference type="Gene3D" id="3.30.1490.70">
    <property type="match status" value="1"/>
</dbReference>
<protein>
    <recommendedName>
        <fullName evidence="9">DNA ligase</fullName>
        <ecNumber evidence="9">6.5.1.1</ecNumber>
    </recommendedName>
</protein>
<feature type="domain" description="ATP-dependent DNA ligase family profile" evidence="12">
    <location>
        <begin position="560"/>
        <end position="722"/>
    </location>
</feature>
<dbReference type="SUPFAM" id="SSF56091">
    <property type="entry name" value="DNA ligase/mRNA capping enzyme, catalytic domain"/>
    <property type="match status" value="1"/>
</dbReference>
<comment type="similarity">
    <text evidence="2 10">Belongs to the ATP-dependent DNA ligase family.</text>
</comment>
<evidence type="ECO:0000313" key="14">
    <source>
        <dbReference type="Proteomes" id="UP000308199"/>
    </source>
</evidence>
<accession>A0A4V3XCX4</accession>
<dbReference type="GO" id="GO:0005524">
    <property type="term" value="F:ATP binding"/>
    <property type="evidence" value="ECO:0007669"/>
    <property type="project" value="UniProtKB-KW"/>
</dbReference>
<dbReference type="Pfam" id="PF13883">
    <property type="entry name" value="CREG_beta-barrel"/>
    <property type="match status" value="1"/>
</dbReference>
<dbReference type="SUPFAM" id="SSF117018">
    <property type="entry name" value="ATP-dependent DNA ligase DNA-binding domain"/>
    <property type="match status" value="1"/>
</dbReference>
<proteinExistence type="inferred from homology"/>
<dbReference type="PANTHER" id="PTHR45674:SF9">
    <property type="entry name" value="DNA LIGASE 3"/>
    <property type="match status" value="1"/>
</dbReference>
<comment type="subcellular location">
    <subcellularLocation>
        <location evidence="1">Nucleus</location>
    </subcellularLocation>
</comment>
<keyword evidence="3 9" id="KW-0436">Ligase</keyword>
<dbReference type="GO" id="GO:0071897">
    <property type="term" value="P:DNA biosynthetic process"/>
    <property type="evidence" value="ECO:0007669"/>
    <property type="project" value="InterPro"/>
</dbReference>
<dbReference type="FunFam" id="3.30.470.30:FF:000002">
    <property type="entry name" value="DNA ligase"/>
    <property type="match status" value="1"/>
</dbReference>
<dbReference type="NCBIfam" id="TIGR00574">
    <property type="entry name" value="dnl1"/>
    <property type="match status" value="1"/>
</dbReference>
<evidence type="ECO:0000259" key="12">
    <source>
        <dbReference type="PROSITE" id="PS50160"/>
    </source>
</evidence>
<comment type="catalytic activity">
    <reaction evidence="8 9">
        <text>ATP + (deoxyribonucleotide)n-3'-hydroxyl + 5'-phospho-(deoxyribonucleotide)m = (deoxyribonucleotide)n+m + AMP + diphosphate.</text>
        <dbReference type="EC" id="6.5.1.1"/>
    </reaction>
</comment>
<evidence type="ECO:0000256" key="1">
    <source>
        <dbReference type="ARBA" id="ARBA00004123"/>
    </source>
</evidence>
<reference evidence="13 14" key="1">
    <citation type="submission" date="2019-02" db="EMBL/GenBank/DDBJ databases">
        <title>Genome sequencing of the rare red list fungi Phellinidium pouzarii.</title>
        <authorList>
            <person name="Buettner E."/>
            <person name="Kellner H."/>
        </authorList>
    </citation>
    <scope>NUCLEOTIDE SEQUENCE [LARGE SCALE GENOMIC DNA]</scope>
    <source>
        <strain evidence="13 14">DSM 108285</strain>
    </source>
</reference>
<evidence type="ECO:0000256" key="10">
    <source>
        <dbReference type="RuleBase" id="RU004196"/>
    </source>
</evidence>
<evidence type="ECO:0000313" key="13">
    <source>
        <dbReference type="EMBL" id="THH07503.1"/>
    </source>
</evidence>
<dbReference type="InterPro" id="IPR016059">
    <property type="entry name" value="DNA_ligase_ATP-dep_CS"/>
</dbReference>
<comment type="caution">
    <text evidence="13">The sequence shown here is derived from an EMBL/GenBank/DDBJ whole genome shotgun (WGS) entry which is preliminary data.</text>
</comment>
<evidence type="ECO:0000256" key="4">
    <source>
        <dbReference type="ARBA" id="ARBA00022705"/>
    </source>
</evidence>
<feature type="compositionally biased region" description="Polar residues" evidence="11">
    <location>
        <begin position="1"/>
        <end position="12"/>
    </location>
</feature>
<feature type="compositionally biased region" description="Polar residues" evidence="11">
    <location>
        <begin position="42"/>
        <end position="62"/>
    </location>
</feature>
<keyword evidence="9" id="KW-0227">DNA damage</keyword>
<sequence length="1012" mass="112033">MPPNRSNASTPSPAKKRKIQVQPVSKVARGSLDSFFKRPSQKSETAGNETHATSTASSSKDTIQGIEDDEAVAMKLAFAEGMDVGTVRAMERNWKSSILESPSKQLPSEVIDVDAIRDAELPRATSEEMSTKVNNFAPISSSSSRAGDAFSPHKETLEAASSTVKNTFTPKTQDNVIDISSYPILAGDPLRFPFTDCPWRKTSPSPTPYSFLTHVLCSLSGTRSRIAISNILTNALRNSLAPPYIPIELGLGHATISKAIQQVSGLSSAALKRLYNKTGDAGDVAYEARSNLRTIVPHPALTVTSVYKSLLKICQIKAARGEETRYLVRTMTQHIRVGAVRASILTALARALVLTRPFSQSKPPDNSPYFVAPNLLSGVKEVTGKGKKKEDDDPVRSAVVAKFLGAERLLKQVYVQHPNYDHIAEALLDSGLEGLDQRVTLQVGIPLRPALGSPSRSLDEIYDRLGNLPFTAEFKYDGQRAQIHAVKTDGDLLVRIFSRHLEDMTDKYPDVIRLVEEMFKLHNDMISFIIDSEIVAIDPVDGGLKTFQELSNRARKDVRLEDIKISVCIFAFDLMFYNNASLLEQPFRVRRQTLRTHFPPVTFDTENLARFAHVECCGSEDGREAVEEFWQRAVDSRSEGLMIKLLDSGEMLEDVSDSKTKKQKKLLPATYEPDKRTSAWLKLKKDYVLGLGDSLDLVPIGAWHGNGRKAAWWSPILLAVWDENVGQLVGLCKCMSGFTDEFYKAGSLKLHLPQEVWEIHGADITISPISVAALGLVSQERGLSLRFPRFIRMREDKGISEASTAEYVATMWRNQESRGSESKGIDDGDLIDASPEVSEVEEDESAILTAELKSRILKREQDTGEPFALQEYYASCYANGSLSLITMPISRHTQNILHSPTHSASMTVWSSPPAASRARVALMGNVTFLTSQFAIDSGIRDCYLEHHPDAKWWLPDDPDAPHLAYWARFDPFGVYFVGGFGDKHYIGDIPLNLYQGARPSIVTTAPIRVQDS</sequence>
<evidence type="ECO:0000256" key="2">
    <source>
        <dbReference type="ARBA" id="ARBA00007572"/>
    </source>
</evidence>
<dbReference type="Gene3D" id="3.30.470.30">
    <property type="entry name" value="DNA ligase/mRNA capping enzyme"/>
    <property type="match status" value="1"/>
</dbReference>
<dbReference type="SUPFAM" id="SSF50475">
    <property type="entry name" value="FMN-binding split barrel"/>
    <property type="match status" value="1"/>
</dbReference>
<dbReference type="Pfam" id="PF04679">
    <property type="entry name" value="DNA_ligase_A_C"/>
    <property type="match status" value="1"/>
</dbReference>
<keyword evidence="9" id="KW-0233">DNA recombination</keyword>
<dbReference type="Gene3D" id="2.30.110.10">
    <property type="entry name" value="Electron Transport, Fmn-binding Protein, Chain A"/>
    <property type="match status" value="1"/>
</dbReference>
<evidence type="ECO:0000256" key="7">
    <source>
        <dbReference type="ARBA" id="ARBA00023242"/>
    </source>
</evidence>
<evidence type="ECO:0000256" key="11">
    <source>
        <dbReference type="SAM" id="MobiDB-lite"/>
    </source>
</evidence>
<dbReference type="GO" id="GO:0003910">
    <property type="term" value="F:DNA ligase (ATP) activity"/>
    <property type="evidence" value="ECO:0007669"/>
    <property type="project" value="UniProtKB-EC"/>
</dbReference>
<dbReference type="CDD" id="cd07900">
    <property type="entry name" value="Adenylation_DNA_ligase_I_Euk"/>
    <property type="match status" value="1"/>
</dbReference>
<evidence type="ECO:0000256" key="8">
    <source>
        <dbReference type="ARBA" id="ARBA00034003"/>
    </source>
</evidence>
<dbReference type="GO" id="GO:0006273">
    <property type="term" value="P:lagging strand elongation"/>
    <property type="evidence" value="ECO:0007669"/>
    <property type="project" value="TreeGrafter"/>
</dbReference>
<feature type="region of interest" description="Disordered" evidence="11">
    <location>
        <begin position="1"/>
        <end position="63"/>
    </location>
</feature>
<dbReference type="CDD" id="cd07969">
    <property type="entry name" value="OBF_DNA_ligase_I"/>
    <property type="match status" value="1"/>
</dbReference>
<name>A0A4V3XCX4_9AGAM</name>
<evidence type="ECO:0000256" key="3">
    <source>
        <dbReference type="ARBA" id="ARBA00022598"/>
    </source>
</evidence>
<dbReference type="InterPro" id="IPR055343">
    <property type="entry name" value="CREG_beta-barrel"/>
</dbReference>
<dbReference type="InterPro" id="IPR036599">
    <property type="entry name" value="DNA_ligase_N_sf"/>
</dbReference>
<keyword evidence="14" id="KW-1185">Reference proteome</keyword>
<dbReference type="EC" id="6.5.1.1" evidence="9"/>
<dbReference type="OrthoDB" id="206088at2759"/>
<dbReference type="PANTHER" id="PTHR45674">
    <property type="entry name" value="DNA LIGASE 1/3 FAMILY MEMBER"/>
    <property type="match status" value="1"/>
</dbReference>
<evidence type="ECO:0000256" key="5">
    <source>
        <dbReference type="ARBA" id="ARBA00022741"/>
    </source>
</evidence>
<dbReference type="InterPro" id="IPR012340">
    <property type="entry name" value="NA-bd_OB-fold"/>
</dbReference>
<dbReference type="GO" id="GO:0006310">
    <property type="term" value="P:DNA recombination"/>
    <property type="evidence" value="ECO:0007669"/>
    <property type="project" value="UniProtKB-KW"/>
</dbReference>